<dbReference type="AlphaFoldDB" id="A0A8H7QNB7"/>
<dbReference type="EMBL" id="JAEPRD010000162">
    <property type="protein sequence ID" value="KAG2195782.1"/>
    <property type="molecule type" value="Genomic_DNA"/>
</dbReference>
<comment type="caution">
    <text evidence="1">The sequence shown here is derived from an EMBL/GenBank/DDBJ whole genome shotgun (WGS) entry which is preliminary data.</text>
</comment>
<evidence type="ECO:0000313" key="2">
    <source>
        <dbReference type="Proteomes" id="UP000603453"/>
    </source>
</evidence>
<protein>
    <submittedName>
        <fullName evidence="1">Uncharacterized protein</fullName>
    </submittedName>
</protein>
<dbReference type="Proteomes" id="UP000603453">
    <property type="component" value="Unassembled WGS sequence"/>
</dbReference>
<evidence type="ECO:0000313" key="1">
    <source>
        <dbReference type="EMBL" id="KAG2195782.1"/>
    </source>
</evidence>
<organism evidence="1 2">
    <name type="scientific">Mucor saturninus</name>
    <dbReference type="NCBI Taxonomy" id="64648"/>
    <lineage>
        <taxon>Eukaryota</taxon>
        <taxon>Fungi</taxon>
        <taxon>Fungi incertae sedis</taxon>
        <taxon>Mucoromycota</taxon>
        <taxon>Mucoromycotina</taxon>
        <taxon>Mucoromycetes</taxon>
        <taxon>Mucorales</taxon>
        <taxon>Mucorineae</taxon>
        <taxon>Mucoraceae</taxon>
        <taxon>Mucor</taxon>
    </lineage>
</organism>
<sequence>MNKLLLTLAPSLTRSHASNPARFFTATSFTLGKPFNKEEMFITQLTSIHFFFYSVVDKADSLLKNAPGWKEDLATESEADVKADLDPYVDPETLKEETAEWVATHKDANGDIKK</sequence>
<proteinExistence type="predicted"/>
<reference evidence="1" key="1">
    <citation type="submission" date="2020-12" db="EMBL/GenBank/DDBJ databases">
        <title>Metabolic potential, ecology and presence of endohyphal bacteria is reflected in genomic diversity of Mucoromycotina.</title>
        <authorList>
            <person name="Muszewska A."/>
            <person name="Okrasinska A."/>
            <person name="Steczkiewicz K."/>
            <person name="Drgas O."/>
            <person name="Orlowska M."/>
            <person name="Perlinska-Lenart U."/>
            <person name="Aleksandrzak-Piekarczyk T."/>
            <person name="Szatraj K."/>
            <person name="Zielenkiewicz U."/>
            <person name="Pilsyk S."/>
            <person name="Malc E."/>
            <person name="Mieczkowski P."/>
            <person name="Kruszewska J.S."/>
            <person name="Biernat P."/>
            <person name="Pawlowska J."/>
        </authorList>
    </citation>
    <scope>NUCLEOTIDE SEQUENCE</scope>
    <source>
        <strain evidence="1">WA0000017839</strain>
    </source>
</reference>
<keyword evidence="2" id="KW-1185">Reference proteome</keyword>
<name>A0A8H7QNB7_9FUNG</name>
<gene>
    <name evidence="1" type="ORF">INT47_005759</name>
</gene>
<accession>A0A8H7QNB7</accession>
<dbReference type="OrthoDB" id="529205at2759"/>